<comment type="caution">
    <text evidence="1">The sequence shown here is derived from an EMBL/GenBank/DDBJ whole genome shotgun (WGS) entry which is preliminary data.</text>
</comment>
<dbReference type="EMBL" id="ASHM01068037">
    <property type="protein sequence ID" value="PNX54452.1"/>
    <property type="molecule type" value="Genomic_DNA"/>
</dbReference>
<evidence type="ECO:0000313" key="2">
    <source>
        <dbReference type="Proteomes" id="UP000236291"/>
    </source>
</evidence>
<proteinExistence type="predicted"/>
<dbReference type="Proteomes" id="UP000236291">
    <property type="component" value="Unassembled WGS sequence"/>
</dbReference>
<name>A0A2K3JK99_TRIPR</name>
<gene>
    <name evidence="1" type="ORF">L195_g048071</name>
</gene>
<accession>A0A2K3JK99</accession>
<evidence type="ECO:0000313" key="1">
    <source>
        <dbReference type="EMBL" id="PNX54452.1"/>
    </source>
</evidence>
<reference evidence="1 2" key="2">
    <citation type="journal article" date="2017" name="Front. Plant Sci.">
        <title>Gene Classification and Mining of Molecular Markers Useful in Red Clover (Trifolium pratense) Breeding.</title>
        <authorList>
            <person name="Istvanek J."/>
            <person name="Dluhosova J."/>
            <person name="Dluhos P."/>
            <person name="Patkova L."/>
            <person name="Nedelnik J."/>
            <person name="Repkova J."/>
        </authorList>
    </citation>
    <scope>NUCLEOTIDE SEQUENCE [LARGE SCALE GENOMIC DNA]</scope>
    <source>
        <strain evidence="2">cv. Tatra</strain>
        <tissue evidence="1">Young leaves</tissue>
    </source>
</reference>
<dbReference type="AlphaFoldDB" id="A0A2K3JK99"/>
<feature type="non-terminal residue" evidence="1">
    <location>
        <position position="47"/>
    </location>
</feature>
<organism evidence="1 2">
    <name type="scientific">Trifolium pratense</name>
    <name type="common">Red clover</name>
    <dbReference type="NCBI Taxonomy" id="57577"/>
    <lineage>
        <taxon>Eukaryota</taxon>
        <taxon>Viridiplantae</taxon>
        <taxon>Streptophyta</taxon>
        <taxon>Embryophyta</taxon>
        <taxon>Tracheophyta</taxon>
        <taxon>Spermatophyta</taxon>
        <taxon>Magnoliopsida</taxon>
        <taxon>eudicotyledons</taxon>
        <taxon>Gunneridae</taxon>
        <taxon>Pentapetalae</taxon>
        <taxon>rosids</taxon>
        <taxon>fabids</taxon>
        <taxon>Fabales</taxon>
        <taxon>Fabaceae</taxon>
        <taxon>Papilionoideae</taxon>
        <taxon>50 kb inversion clade</taxon>
        <taxon>NPAAA clade</taxon>
        <taxon>Hologalegina</taxon>
        <taxon>IRL clade</taxon>
        <taxon>Trifolieae</taxon>
        <taxon>Trifolium</taxon>
    </lineage>
</organism>
<sequence length="47" mass="5365">MHARWDTTAKTTEKFSSSGHNYIWLMHLCSGGKSQQHGSTIFINIQK</sequence>
<protein>
    <submittedName>
        <fullName evidence="1">Uncharacterized protein</fullName>
    </submittedName>
</protein>
<reference evidence="1 2" key="1">
    <citation type="journal article" date="2014" name="Am. J. Bot.">
        <title>Genome assembly and annotation for red clover (Trifolium pratense; Fabaceae).</title>
        <authorList>
            <person name="Istvanek J."/>
            <person name="Jaros M."/>
            <person name="Krenek A."/>
            <person name="Repkova J."/>
        </authorList>
    </citation>
    <scope>NUCLEOTIDE SEQUENCE [LARGE SCALE GENOMIC DNA]</scope>
    <source>
        <strain evidence="2">cv. Tatra</strain>
        <tissue evidence="1">Young leaves</tissue>
    </source>
</reference>